<name>A0A1L8SVW6_9ENTE</name>
<keyword evidence="4" id="KW-1185">Reference proteome</keyword>
<dbReference type="Proteomes" id="UP000183700">
    <property type="component" value="Unassembled WGS sequence"/>
</dbReference>
<gene>
    <name evidence="3" type="ORF">RV00_GL001596</name>
</gene>
<feature type="domain" description="Putative host cell surface-exposed lipoprotein Ltp-like HTH region" evidence="2">
    <location>
        <begin position="90"/>
        <end position="133"/>
    </location>
</feature>
<comment type="caution">
    <text evidence="3">The sequence shown here is derived from an EMBL/GenBank/DDBJ whole genome shotgun (WGS) entry which is preliminary data.</text>
</comment>
<feature type="domain" description="Putative host cell surface-exposed lipoprotein Ltp-like HTH region" evidence="2">
    <location>
        <begin position="136"/>
        <end position="180"/>
    </location>
</feature>
<dbReference type="EMBL" id="JXKM01000003">
    <property type="protein sequence ID" value="OJG36237.1"/>
    <property type="molecule type" value="Genomic_DNA"/>
</dbReference>
<evidence type="ECO:0000259" key="2">
    <source>
        <dbReference type="Pfam" id="PF07553"/>
    </source>
</evidence>
<feature type="compositionally biased region" description="Acidic residues" evidence="1">
    <location>
        <begin position="47"/>
        <end position="57"/>
    </location>
</feature>
<evidence type="ECO:0000313" key="4">
    <source>
        <dbReference type="Proteomes" id="UP000183700"/>
    </source>
</evidence>
<feature type="region of interest" description="Disordered" evidence="1">
    <location>
        <begin position="23"/>
        <end position="89"/>
    </location>
</feature>
<dbReference type="InterPro" id="IPR011434">
    <property type="entry name" value="Ltp-like_HTH"/>
</dbReference>
<reference evidence="3 4" key="1">
    <citation type="submission" date="2014-12" db="EMBL/GenBank/DDBJ databases">
        <title>Draft genome sequences of 29 type strains of Enterococci.</title>
        <authorList>
            <person name="Zhong Z."/>
            <person name="Sun Z."/>
            <person name="Liu W."/>
            <person name="Zhang W."/>
            <person name="Zhang H."/>
        </authorList>
    </citation>
    <scope>NUCLEOTIDE SEQUENCE [LARGE SCALE GENOMIC DNA]</scope>
    <source>
        <strain evidence="3 4">DSM 22802</strain>
    </source>
</reference>
<dbReference type="InterPro" id="IPR036388">
    <property type="entry name" value="WH-like_DNA-bd_sf"/>
</dbReference>
<evidence type="ECO:0000313" key="3">
    <source>
        <dbReference type="EMBL" id="OJG36237.1"/>
    </source>
</evidence>
<dbReference type="Gene3D" id="1.10.10.10">
    <property type="entry name" value="Winged helix-like DNA-binding domain superfamily/Winged helix DNA-binding domain"/>
    <property type="match status" value="2"/>
</dbReference>
<dbReference type="AlphaFoldDB" id="A0A1L8SVW6"/>
<proteinExistence type="predicted"/>
<organism evidence="3 4">
    <name type="scientific">Enterococcus devriesei</name>
    <dbReference type="NCBI Taxonomy" id="319970"/>
    <lineage>
        <taxon>Bacteria</taxon>
        <taxon>Bacillati</taxon>
        <taxon>Bacillota</taxon>
        <taxon>Bacilli</taxon>
        <taxon>Lactobacillales</taxon>
        <taxon>Enterococcaceae</taxon>
        <taxon>Enterococcus</taxon>
    </lineage>
</organism>
<sequence>MLLGLVVMTLGFTVAGCSSKSDEAIKDENSSSYDFDSEFEKAKDSAGDDDLTADPDIEYVGGETEGTSSVTPYESSSSSVEVQENSATREQSNALSAATEYLDYTAFSKQGLYDQLIFEEYPADAAQYAIDNISADWNQNALQTAEDYLDFTSFSDQGLYDQLIHDKYTPDEAQYAINNLPD</sequence>
<dbReference type="STRING" id="319970.RV00_GL001596"/>
<dbReference type="Pfam" id="PF07553">
    <property type="entry name" value="Lipoprotein_Ltp"/>
    <property type="match status" value="2"/>
</dbReference>
<evidence type="ECO:0000256" key="1">
    <source>
        <dbReference type="SAM" id="MobiDB-lite"/>
    </source>
</evidence>
<accession>A0A1L8SVW6</accession>
<protein>
    <recommendedName>
        <fullName evidence="2">Putative host cell surface-exposed lipoprotein Ltp-like HTH region domain-containing protein</fullName>
    </recommendedName>
</protein>
<feature type="compositionally biased region" description="Low complexity" evidence="1">
    <location>
        <begin position="68"/>
        <end position="86"/>
    </location>
</feature>